<reference evidence="1 2" key="1">
    <citation type="submission" date="2020-08" db="EMBL/GenBank/DDBJ databases">
        <title>Genomic Encyclopedia of Type Strains, Phase IV (KMG-IV): sequencing the most valuable type-strain genomes for metagenomic binning, comparative biology and taxonomic classification.</title>
        <authorList>
            <person name="Goeker M."/>
        </authorList>
    </citation>
    <scope>NUCLEOTIDE SEQUENCE [LARGE SCALE GENOMIC DNA]</scope>
    <source>
        <strain evidence="1 2">DSM 27521</strain>
    </source>
</reference>
<dbReference type="AlphaFoldDB" id="A0A7W8KAY4"/>
<proteinExistence type="predicted"/>
<comment type="caution">
    <text evidence="1">The sequence shown here is derived from an EMBL/GenBank/DDBJ whole genome shotgun (WGS) entry which is preliminary data.</text>
</comment>
<gene>
    <name evidence="1" type="ORF">HNQ07_000185</name>
</gene>
<dbReference type="EMBL" id="JACHFK010000001">
    <property type="protein sequence ID" value="MBB5374741.1"/>
    <property type="molecule type" value="Genomic_DNA"/>
</dbReference>
<sequence>MIVLAVLSTLLALGIGSYLRWRATSTALQGAQEFSQAVLNTRTGAKRANACWQLSLVAYTATNTQYQIKEYGTATCPTGATPAPLRTRVYTMPAGTQLVRVSSTGTVSTTTSTINFTPPYGTSDASPDSYQSRWTADTTIKRDIRVTGVFGKVIIK</sequence>
<name>A0A7W8KAY4_9DEIO</name>
<evidence type="ECO:0000313" key="1">
    <source>
        <dbReference type="EMBL" id="MBB5374741.1"/>
    </source>
</evidence>
<organism evidence="1 2">
    <name type="scientific">Deinococcus metalli</name>
    <dbReference type="NCBI Taxonomy" id="1141878"/>
    <lineage>
        <taxon>Bacteria</taxon>
        <taxon>Thermotogati</taxon>
        <taxon>Deinococcota</taxon>
        <taxon>Deinococci</taxon>
        <taxon>Deinococcales</taxon>
        <taxon>Deinococcaceae</taxon>
        <taxon>Deinococcus</taxon>
    </lineage>
</organism>
<evidence type="ECO:0000313" key="2">
    <source>
        <dbReference type="Proteomes" id="UP000539473"/>
    </source>
</evidence>
<accession>A0A7W8KAY4</accession>
<protein>
    <submittedName>
        <fullName evidence="1">Tfp pilus assembly protein FimT</fullName>
    </submittedName>
</protein>
<dbReference type="Proteomes" id="UP000539473">
    <property type="component" value="Unassembled WGS sequence"/>
</dbReference>